<dbReference type="SMART" id="SM00871">
    <property type="entry name" value="AraC_E_bind"/>
    <property type="match status" value="1"/>
</dbReference>
<dbReference type="SUPFAM" id="SSF55136">
    <property type="entry name" value="Probable bacterial effector-binding domain"/>
    <property type="match status" value="1"/>
</dbReference>
<dbReference type="InterPro" id="IPR010499">
    <property type="entry name" value="AraC_E-bd"/>
</dbReference>
<gene>
    <name evidence="2" type="primary">sbmC_4</name>
    <name evidence="2" type="ORF">SDC9_18596</name>
</gene>
<dbReference type="PANTHER" id="PTHR40055:SF1">
    <property type="entry name" value="TRANSCRIPTIONAL REGULATOR YGIV-RELATED"/>
    <property type="match status" value="1"/>
</dbReference>
<dbReference type="Gene3D" id="3.20.80.10">
    <property type="entry name" value="Regulatory factor, effector binding domain"/>
    <property type="match status" value="1"/>
</dbReference>
<dbReference type="EMBL" id="VSSQ01000068">
    <property type="protein sequence ID" value="MPL72806.1"/>
    <property type="molecule type" value="Genomic_DNA"/>
</dbReference>
<evidence type="ECO:0000313" key="2">
    <source>
        <dbReference type="EMBL" id="MPL72806.1"/>
    </source>
</evidence>
<accession>A0A644U0P3</accession>
<comment type="caution">
    <text evidence="2">The sequence shown here is derived from an EMBL/GenBank/DDBJ whole genome shotgun (WGS) entry which is preliminary data.</text>
</comment>
<dbReference type="InterPro" id="IPR050908">
    <property type="entry name" value="SmbC-like"/>
</dbReference>
<feature type="domain" description="AraC effector-binding" evidence="1">
    <location>
        <begin position="15"/>
        <end position="169"/>
    </location>
</feature>
<dbReference type="InterPro" id="IPR029442">
    <property type="entry name" value="GyrI-like"/>
</dbReference>
<evidence type="ECO:0000259" key="1">
    <source>
        <dbReference type="SMART" id="SM00871"/>
    </source>
</evidence>
<dbReference type="AlphaFoldDB" id="A0A644U0P3"/>
<dbReference type="InterPro" id="IPR011256">
    <property type="entry name" value="Reg_factor_effector_dom_sf"/>
</dbReference>
<dbReference type="PANTHER" id="PTHR40055">
    <property type="entry name" value="TRANSCRIPTIONAL REGULATOR YGIV-RELATED"/>
    <property type="match status" value="1"/>
</dbReference>
<dbReference type="Pfam" id="PF06445">
    <property type="entry name" value="GyrI-like"/>
    <property type="match status" value="1"/>
</dbReference>
<name>A0A644U0P3_9ZZZZ</name>
<protein>
    <submittedName>
        <fullName evidence="2">DNA gyrase inhibitor</fullName>
    </submittedName>
</protein>
<sequence length="169" mass="19944">MLLKGKRISSEINLREPKLIERTNRKVAVVSAKGDYSKIDYSSLWSKLWPFIKENKLFNMRMEFLGLYLSDPTTTPREECLFDACITITRDAPETDEVKIKEIEGGRYLKFLYIGSYSNFNKVYDIIYNDYLNDKGYKFRNAPWLEKYLNNPNNTPENKLKTEVFIPIE</sequence>
<organism evidence="2">
    <name type="scientific">bioreactor metagenome</name>
    <dbReference type="NCBI Taxonomy" id="1076179"/>
    <lineage>
        <taxon>unclassified sequences</taxon>
        <taxon>metagenomes</taxon>
        <taxon>ecological metagenomes</taxon>
    </lineage>
</organism>
<proteinExistence type="predicted"/>
<reference evidence="2" key="1">
    <citation type="submission" date="2019-08" db="EMBL/GenBank/DDBJ databases">
        <authorList>
            <person name="Kucharzyk K."/>
            <person name="Murdoch R.W."/>
            <person name="Higgins S."/>
            <person name="Loffler F."/>
        </authorList>
    </citation>
    <scope>NUCLEOTIDE SEQUENCE</scope>
</reference>